<dbReference type="Proteomes" id="UP000319731">
    <property type="component" value="Unassembled WGS sequence"/>
</dbReference>
<protein>
    <recommendedName>
        <fullName evidence="3">DUF2470 domain-containing protein</fullName>
    </recommendedName>
</protein>
<gene>
    <name evidence="4" type="ORF">SmJEL517_g03698</name>
</gene>
<keyword evidence="5" id="KW-1185">Reference proteome</keyword>
<dbReference type="PANTHER" id="PTHR37783:SF1">
    <property type="entry name" value="MEMBRANE PROTEIN, PUTATIVE (AFU_ORTHOLOGUE AFUA_1G04315)-RELATED"/>
    <property type="match status" value="1"/>
</dbReference>
<dbReference type="SUPFAM" id="SSF50475">
    <property type="entry name" value="FMN-binding split barrel"/>
    <property type="match status" value="1"/>
</dbReference>
<sequence>MASIRKRKGADPIAPFADKIMGHMNTDHPDSVIAYARHFAGVDTALDATMTTIESDGFTVEYKETINGPKKDVWVQFETPLKSREEARTVLVKMAEDAEKALGIKVKHDNGKASHPSGKPASARAPPPSTPYWVRSMELPDAPTIILFLFLWFMAAYGAYGPPLPQTNAVFVHLEGMRTYAGGPEFYVRCLVAGLALHGVESLVCIVLGIWSRVHPVVIIFYTLSTLVFGVPSLKMMTKASITEAGRRSENGLGGLTVLDWLGVKNTSMVPDSFVEFSDDEPEVTVDELLAEGGDDEEDD</sequence>
<evidence type="ECO:0000256" key="2">
    <source>
        <dbReference type="SAM" id="Phobius"/>
    </source>
</evidence>
<dbReference type="Pfam" id="PF10615">
    <property type="entry name" value="DUF2470"/>
    <property type="match status" value="1"/>
</dbReference>
<evidence type="ECO:0000313" key="5">
    <source>
        <dbReference type="Proteomes" id="UP000319731"/>
    </source>
</evidence>
<organism evidence="4 5">
    <name type="scientific">Synchytrium microbalum</name>
    <dbReference type="NCBI Taxonomy" id="1806994"/>
    <lineage>
        <taxon>Eukaryota</taxon>
        <taxon>Fungi</taxon>
        <taxon>Fungi incertae sedis</taxon>
        <taxon>Chytridiomycota</taxon>
        <taxon>Chytridiomycota incertae sedis</taxon>
        <taxon>Chytridiomycetes</taxon>
        <taxon>Synchytriales</taxon>
        <taxon>Synchytriaceae</taxon>
        <taxon>Synchytrium</taxon>
    </lineage>
</organism>
<dbReference type="Gene3D" id="3.20.180.10">
    <property type="entry name" value="PNP-oxidase-like"/>
    <property type="match status" value="1"/>
</dbReference>
<dbReference type="RefSeq" id="XP_031024347.1">
    <property type="nucleotide sequence ID" value="XM_031169626.1"/>
</dbReference>
<feature type="region of interest" description="Disordered" evidence="1">
    <location>
        <begin position="105"/>
        <end position="127"/>
    </location>
</feature>
<keyword evidence="2" id="KW-0812">Transmembrane</keyword>
<proteinExistence type="predicted"/>
<accession>A0A507C773</accession>
<name>A0A507C773_9FUNG</name>
<feature type="transmembrane region" description="Helical" evidence="2">
    <location>
        <begin position="217"/>
        <end position="234"/>
    </location>
</feature>
<dbReference type="AlphaFoldDB" id="A0A507C773"/>
<dbReference type="OrthoDB" id="5553410at2759"/>
<dbReference type="GeneID" id="42004923"/>
<dbReference type="EMBL" id="QEAO01000021">
    <property type="protein sequence ID" value="TPX33335.1"/>
    <property type="molecule type" value="Genomic_DNA"/>
</dbReference>
<comment type="caution">
    <text evidence="4">The sequence shown here is derived from an EMBL/GenBank/DDBJ whole genome shotgun (WGS) entry which is preliminary data.</text>
</comment>
<keyword evidence="2" id="KW-1133">Transmembrane helix</keyword>
<evidence type="ECO:0000256" key="1">
    <source>
        <dbReference type="SAM" id="MobiDB-lite"/>
    </source>
</evidence>
<feature type="transmembrane region" description="Helical" evidence="2">
    <location>
        <begin position="142"/>
        <end position="160"/>
    </location>
</feature>
<feature type="domain" description="DUF2470" evidence="3">
    <location>
        <begin position="18"/>
        <end position="94"/>
    </location>
</feature>
<keyword evidence="2" id="KW-0472">Membrane</keyword>
<dbReference type="InterPro" id="IPR037119">
    <property type="entry name" value="Haem_oxidase_HugZ-like_sf"/>
</dbReference>
<evidence type="ECO:0000313" key="4">
    <source>
        <dbReference type="EMBL" id="TPX33335.1"/>
    </source>
</evidence>
<dbReference type="PANTHER" id="PTHR37783">
    <property type="entry name" value="MEMBRANE PROTEIN, PUTATIVE (AFU_ORTHOLOGUE AFUA_1G04315)-RELATED"/>
    <property type="match status" value="1"/>
</dbReference>
<reference evidence="4 5" key="1">
    <citation type="journal article" date="2019" name="Sci. Rep.">
        <title>Comparative genomics of chytrid fungi reveal insights into the obligate biotrophic and pathogenic lifestyle of Synchytrium endobioticum.</title>
        <authorList>
            <person name="van de Vossenberg B.T.L.H."/>
            <person name="Warris S."/>
            <person name="Nguyen H.D.T."/>
            <person name="van Gent-Pelzer M.P.E."/>
            <person name="Joly D.L."/>
            <person name="van de Geest H.C."/>
            <person name="Bonants P.J.M."/>
            <person name="Smith D.S."/>
            <person name="Levesque C.A."/>
            <person name="van der Lee T.A.J."/>
        </authorList>
    </citation>
    <scope>NUCLEOTIDE SEQUENCE [LARGE SCALE GENOMIC DNA]</scope>
    <source>
        <strain evidence="4 5">JEL517</strain>
    </source>
</reference>
<evidence type="ECO:0000259" key="3">
    <source>
        <dbReference type="Pfam" id="PF10615"/>
    </source>
</evidence>
<dbReference type="InterPro" id="IPR019595">
    <property type="entry name" value="DUF2470"/>
</dbReference>